<gene>
    <name evidence="2" type="ORF">Sangu_3194400</name>
</gene>
<proteinExistence type="predicted"/>
<feature type="domain" description="Reverse transcriptase" evidence="1">
    <location>
        <begin position="363"/>
        <end position="642"/>
    </location>
</feature>
<organism evidence="2">
    <name type="scientific">Sesamum angustifolium</name>
    <dbReference type="NCBI Taxonomy" id="2727405"/>
    <lineage>
        <taxon>Eukaryota</taxon>
        <taxon>Viridiplantae</taxon>
        <taxon>Streptophyta</taxon>
        <taxon>Embryophyta</taxon>
        <taxon>Tracheophyta</taxon>
        <taxon>Spermatophyta</taxon>
        <taxon>Magnoliopsida</taxon>
        <taxon>eudicotyledons</taxon>
        <taxon>Gunneridae</taxon>
        <taxon>Pentapetalae</taxon>
        <taxon>asterids</taxon>
        <taxon>lamiids</taxon>
        <taxon>Lamiales</taxon>
        <taxon>Pedaliaceae</taxon>
        <taxon>Sesamum</taxon>
    </lineage>
</organism>
<evidence type="ECO:0000259" key="1">
    <source>
        <dbReference type="PROSITE" id="PS50878"/>
    </source>
</evidence>
<dbReference type="PROSITE" id="PS50878">
    <property type="entry name" value="RT_POL"/>
    <property type="match status" value="1"/>
</dbReference>
<comment type="caution">
    <text evidence="2">The sequence shown here is derived from an EMBL/GenBank/DDBJ whole genome shotgun (WGS) entry which is preliminary data.</text>
</comment>
<evidence type="ECO:0000313" key="2">
    <source>
        <dbReference type="EMBL" id="KAL0295577.1"/>
    </source>
</evidence>
<feature type="non-terminal residue" evidence="2">
    <location>
        <position position="1"/>
    </location>
</feature>
<sequence length="866" mass="98093">GVGNAPTQRILNRARKQHHLDFLAIMEPMVPLDGRFMAWRLGFLDVVSNCGNQIWFFWGPDVRCQAFGGHAQLLHIRLESNKWPKPLFVTAVYAKCDTVERRALWDALRAPFQLVLPLGLLCSCKCRICREPVHLVAHLELSQSDHRGLLVEAECSVEQKVSSFRFQHMWTTHFEFLGVVCRNWRYPTSGGSKRQMRHDQDPCDHTLVERNRCSAELVRVCPEETFWRQKAGIRWAKDGERNTRYFHSLVQKRRFRGTIFGIQHEGEYLTDPIAIKDSAVSFFQRLLTAEPVFPEEMDSEHLEDGLTDEDRRFLCVMPTLEEVREAVFNIDPDSVAGPDGFGAVFFHTCWEIIAEDVFGVVTEFFRGGKMPKGFTATTISLIPKTASPTCWSEYRPISLCNVTNKICMKLMTTRLGHVLQKVISLSQSGFVPGRLLSDNVLLAQELIHTLESHRPDANVVFKLDMAKAYDRVSWEFLYQVLQRKGFPQCWIGLVANAISHCWFSILVNGEHAGFFHSTRGLRQGDPLLPALFVLAADYLSRGLERLFAAHTMMFYQAPSLIRVSHLAYVDYLMIFTTTSLQNMELLHDFLRAYERVSGQLINDSKSCFIVGRQASSLQTQAVQDVLGYQLKHLPITYLGVPLYKGNRKACLFDPIISRLRDLLQGWAMRNLSHGGRIPVDARMQQKGFSVPSKCQCCEAEETVSHLFIESAAVQGVWQHFAAIFGLCLCDTGSLTHMRNAAKYRGVPFSTDSIILEVQLHLRTLYAARTLTSTQWKGDLHRAAIMGFIFSQQVPRAPSIVRWHAPSPSWFKLNTEGSSLGNPGLAGAQVSLGIRQAMYILRISLHWAQGPVCWQSSQPSGGGWSLP</sequence>
<accession>A0AAW2JM37</accession>
<reference evidence="2" key="2">
    <citation type="journal article" date="2024" name="Plant">
        <title>Genomic evolution and insights into agronomic trait innovations of Sesamum species.</title>
        <authorList>
            <person name="Miao H."/>
            <person name="Wang L."/>
            <person name="Qu L."/>
            <person name="Liu H."/>
            <person name="Sun Y."/>
            <person name="Le M."/>
            <person name="Wang Q."/>
            <person name="Wei S."/>
            <person name="Zheng Y."/>
            <person name="Lin W."/>
            <person name="Duan Y."/>
            <person name="Cao H."/>
            <person name="Xiong S."/>
            <person name="Wang X."/>
            <person name="Wei L."/>
            <person name="Li C."/>
            <person name="Ma Q."/>
            <person name="Ju M."/>
            <person name="Zhao R."/>
            <person name="Li G."/>
            <person name="Mu C."/>
            <person name="Tian Q."/>
            <person name="Mei H."/>
            <person name="Zhang T."/>
            <person name="Gao T."/>
            <person name="Zhang H."/>
        </authorList>
    </citation>
    <scope>NUCLEOTIDE SEQUENCE</scope>
    <source>
        <strain evidence="2">G01</strain>
    </source>
</reference>
<dbReference type="EMBL" id="JACGWK010000660">
    <property type="protein sequence ID" value="KAL0295577.1"/>
    <property type="molecule type" value="Genomic_DNA"/>
</dbReference>
<dbReference type="PANTHER" id="PTHR46890">
    <property type="entry name" value="NON-LTR RETROLELEMENT REVERSE TRANSCRIPTASE-LIKE PROTEIN-RELATED"/>
    <property type="match status" value="1"/>
</dbReference>
<dbReference type="InterPro" id="IPR052343">
    <property type="entry name" value="Retrotransposon-Effector_Assoc"/>
</dbReference>
<dbReference type="CDD" id="cd01650">
    <property type="entry name" value="RT_nLTR_like"/>
    <property type="match status" value="1"/>
</dbReference>
<protein>
    <recommendedName>
        <fullName evidence="1">Reverse transcriptase domain-containing protein</fullName>
    </recommendedName>
</protein>
<dbReference type="AlphaFoldDB" id="A0AAW2JM37"/>
<dbReference type="InterPro" id="IPR000477">
    <property type="entry name" value="RT_dom"/>
</dbReference>
<dbReference type="Pfam" id="PF00078">
    <property type="entry name" value="RVT_1"/>
    <property type="match status" value="1"/>
</dbReference>
<dbReference type="Pfam" id="PF13966">
    <property type="entry name" value="zf-RVT"/>
    <property type="match status" value="1"/>
</dbReference>
<dbReference type="PANTHER" id="PTHR46890:SF28">
    <property type="entry name" value="REVERSE TRANSCRIPTASE DOMAIN-CONTAINING PROTEIN"/>
    <property type="match status" value="1"/>
</dbReference>
<name>A0AAW2JM37_9LAMI</name>
<dbReference type="InterPro" id="IPR026960">
    <property type="entry name" value="RVT-Znf"/>
</dbReference>
<reference evidence="2" key="1">
    <citation type="submission" date="2020-06" db="EMBL/GenBank/DDBJ databases">
        <authorList>
            <person name="Li T."/>
            <person name="Hu X."/>
            <person name="Zhang T."/>
            <person name="Song X."/>
            <person name="Zhang H."/>
            <person name="Dai N."/>
            <person name="Sheng W."/>
            <person name="Hou X."/>
            <person name="Wei L."/>
        </authorList>
    </citation>
    <scope>NUCLEOTIDE SEQUENCE</scope>
    <source>
        <strain evidence="2">G01</strain>
        <tissue evidence="2">Leaf</tissue>
    </source>
</reference>